<dbReference type="SUPFAM" id="SSF51735">
    <property type="entry name" value="NAD(P)-binding Rossmann-fold domains"/>
    <property type="match status" value="1"/>
</dbReference>
<dbReference type="NCBIfam" id="NF005559">
    <property type="entry name" value="PRK07231.1"/>
    <property type="match status" value="1"/>
</dbReference>
<evidence type="ECO:0000313" key="2">
    <source>
        <dbReference type="EMBL" id="CAH1779641.1"/>
    </source>
</evidence>
<dbReference type="GO" id="GO:0004090">
    <property type="term" value="F:carbonyl reductase (NADPH) activity"/>
    <property type="evidence" value="ECO:0007669"/>
    <property type="project" value="TreeGrafter"/>
</dbReference>
<dbReference type="PANTHER" id="PTHR43943:SF2">
    <property type="entry name" value="DEHYDROGENASE_REDUCTASE 4"/>
    <property type="match status" value="1"/>
</dbReference>
<dbReference type="InterPro" id="IPR036291">
    <property type="entry name" value="NAD(P)-bd_dom_sf"/>
</dbReference>
<dbReference type="InterPro" id="IPR002347">
    <property type="entry name" value="SDR_fam"/>
</dbReference>
<sequence>MFTRSKLVQTARLCARLASDTTNGRLSGKVAVVTASTEGIGYAIARRLGQDGAKVMISSRKQKNVDRALAELRSENLEVSGMVCHAGKSEDRVSLIEETVKQYGGLDILVSNAAANPIFGPILDSTSEQAWDKIFDINVKAAFFFAKEAAPHIEKRGGGSIVFVTSIAGFAPFELLGAYSVSKTALLGLTKAMVPQLAGMNINVNAIAPGVIKTGFSETLWKTPEIAEEALKTIPSGRFGVPEDCAGTVSFLVSKDGQYITGETVAITGGMQSRL</sequence>
<comment type="similarity">
    <text evidence="1">Belongs to the short-chain dehydrogenases/reductases (SDR) family.</text>
</comment>
<dbReference type="PRINTS" id="PR00081">
    <property type="entry name" value="GDHRDH"/>
</dbReference>
<gene>
    <name evidence="2" type="ORF">OFUS_LOCUS6432</name>
</gene>
<organism evidence="2 3">
    <name type="scientific">Owenia fusiformis</name>
    <name type="common">Polychaete worm</name>
    <dbReference type="NCBI Taxonomy" id="6347"/>
    <lineage>
        <taxon>Eukaryota</taxon>
        <taxon>Metazoa</taxon>
        <taxon>Spiralia</taxon>
        <taxon>Lophotrochozoa</taxon>
        <taxon>Annelida</taxon>
        <taxon>Polychaeta</taxon>
        <taxon>Sedentaria</taxon>
        <taxon>Canalipalpata</taxon>
        <taxon>Sabellida</taxon>
        <taxon>Oweniida</taxon>
        <taxon>Oweniidae</taxon>
        <taxon>Owenia</taxon>
    </lineage>
</organism>
<reference evidence="2" key="1">
    <citation type="submission" date="2022-03" db="EMBL/GenBank/DDBJ databases">
        <authorList>
            <person name="Martin C."/>
        </authorList>
    </citation>
    <scope>NUCLEOTIDE SEQUENCE</scope>
</reference>
<evidence type="ECO:0000256" key="1">
    <source>
        <dbReference type="ARBA" id="ARBA00006484"/>
    </source>
</evidence>
<protein>
    <recommendedName>
        <fullName evidence="4">Dehydrogenase/reductase SDR family member 4</fullName>
    </recommendedName>
</protein>
<dbReference type="Pfam" id="PF13561">
    <property type="entry name" value="adh_short_C2"/>
    <property type="match status" value="1"/>
</dbReference>
<proteinExistence type="inferred from homology"/>
<dbReference type="EMBL" id="CAIIXF020000003">
    <property type="protein sequence ID" value="CAH1779641.1"/>
    <property type="molecule type" value="Genomic_DNA"/>
</dbReference>
<accession>A0A8S4NE82</accession>
<evidence type="ECO:0008006" key="4">
    <source>
        <dbReference type="Google" id="ProtNLM"/>
    </source>
</evidence>
<evidence type="ECO:0000313" key="3">
    <source>
        <dbReference type="Proteomes" id="UP000749559"/>
    </source>
</evidence>
<dbReference type="Proteomes" id="UP000749559">
    <property type="component" value="Unassembled WGS sequence"/>
</dbReference>
<comment type="caution">
    <text evidence="2">The sequence shown here is derived from an EMBL/GenBank/DDBJ whole genome shotgun (WGS) entry which is preliminary data.</text>
</comment>
<keyword evidence="3" id="KW-1185">Reference proteome</keyword>
<name>A0A8S4NE82_OWEFU</name>
<dbReference type="AlphaFoldDB" id="A0A8S4NE82"/>
<dbReference type="PRINTS" id="PR00080">
    <property type="entry name" value="SDRFAMILY"/>
</dbReference>
<dbReference type="FunFam" id="3.40.50.720:FF:000084">
    <property type="entry name" value="Short-chain dehydrogenase reductase"/>
    <property type="match status" value="1"/>
</dbReference>
<dbReference type="PANTHER" id="PTHR43943">
    <property type="entry name" value="DEHYDROGENASE/REDUCTASE (SDR FAMILY) MEMBER 4"/>
    <property type="match status" value="1"/>
</dbReference>
<dbReference type="Gene3D" id="3.40.50.720">
    <property type="entry name" value="NAD(P)-binding Rossmann-like Domain"/>
    <property type="match status" value="1"/>
</dbReference>
<dbReference type="OrthoDB" id="1669814at2759"/>